<organism evidence="4 5">
    <name type="scientific">Candidatus Uhrbacteria bacterium GW2011_GWF2_39_13</name>
    <dbReference type="NCBI Taxonomy" id="1618995"/>
    <lineage>
        <taxon>Bacteria</taxon>
        <taxon>Candidatus Uhriibacteriota</taxon>
    </lineage>
</organism>
<dbReference type="GO" id="GO:0015948">
    <property type="term" value="P:methanogenesis"/>
    <property type="evidence" value="ECO:0007669"/>
    <property type="project" value="InterPro"/>
</dbReference>
<reference evidence="4 5" key="1">
    <citation type="journal article" date="2015" name="Nature">
        <title>rRNA introns, odd ribosomes, and small enigmatic genomes across a large radiation of phyla.</title>
        <authorList>
            <person name="Brown C.T."/>
            <person name="Hug L.A."/>
            <person name="Thomas B.C."/>
            <person name="Sharon I."/>
            <person name="Castelle C.J."/>
            <person name="Singh A."/>
            <person name="Wilkins M.J."/>
            <person name="Williams K.H."/>
            <person name="Banfield J.F."/>
        </authorList>
    </citation>
    <scope>NUCLEOTIDE SEQUENCE [LARGE SCALE GENOMIC DNA]</scope>
</reference>
<evidence type="ECO:0000256" key="2">
    <source>
        <dbReference type="ARBA" id="ARBA00022603"/>
    </source>
</evidence>
<protein>
    <recommendedName>
        <fullName evidence="6">Trimethylamine methyltransferase</fullName>
    </recommendedName>
</protein>
<name>A0A0G0QQP0_9BACT</name>
<proteinExistence type="inferred from homology"/>
<dbReference type="GO" id="GO:0008168">
    <property type="term" value="F:methyltransferase activity"/>
    <property type="evidence" value="ECO:0007669"/>
    <property type="project" value="UniProtKB-KW"/>
</dbReference>
<dbReference type="GO" id="GO:0032259">
    <property type="term" value="P:methylation"/>
    <property type="evidence" value="ECO:0007669"/>
    <property type="project" value="UniProtKB-KW"/>
</dbReference>
<comment type="caution">
    <text evidence="4">The sequence shown here is derived from an EMBL/GenBank/DDBJ whole genome shotgun (WGS) entry which is preliminary data.</text>
</comment>
<dbReference type="InterPro" id="IPR038601">
    <property type="entry name" value="MttB-like_sf"/>
</dbReference>
<sequence>MYSKTWFDEFALRMNSKSHIVEEFIDTSVKLLSELGVKAAHHGFLSRISKGDGFSVKGERVFFDGKYLRKLIEERRGQALARPEEQNGFVPSKEFSMAIGGYSFNTIDATGKQRPSTLSDLIELTKLGEVCKCSGPNPVFPQDIPMPMRDLAGYRYCFEYSSKIYGRFHFTNIKQGEYAYRITKAAGLKFNAHVCFQDALTINPEDLDKLLYFLDKNDKDVLPSCIAYHLPGITGPITPMGCNVLAYAENLAARIIFKHLRPDVDITHLPGSAGPANLKNLCWALGSSPSYTYYSMASLFRTMFNEEIMQFPSAVPLMTGSAAIDAQAITEKACMALAGALGGAKSFSNLGNLACDDINSVEQFVIDLDIIEFVKNHISSIGMLDDMLSLGSAYDTIKANVVDRIDFLMTDETLGDFKKFIKEEYLFDYKKAQQWEKESRNLICRASERARDLIRKHDYVCDQDRLKEIDNIYRKAEKELC</sequence>
<dbReference type="InterPro" id="IPR010426">
    <property type="entry name" value="MTTB_MeTrfase"/>
</dbReference>
<dbReference type="Gene3D" id="3.20.20.480">
    <property type="entry name" value="Trimethylamine methyltransferase-like"/>
    <property type="match status" value="1"/>
</dbReference>
<dbReference type="EMBL" id="LBWG01000015">
    <property type="protein sequence ID" value="KKR03972.1"/>
    <property type="molecule type" value="Genomic_DNA"/>
</dbReference>
<keyword evidence="3" id="KW-0808">Transferase</keyword>
<dbReference type="PATRIC" id="fig|1618995.3.peg.710"/>
<evidence type="ECO:0000256" key="3">
    <source>
        <dbReference type="ARBA" id="ARBA00022679"/>
    </source>
</evidence>
<dbReference type="Proteomes" id="UP000033935">
    <property type="component" value="Unassembled WGS sequence"/>
</dbReference>
<dbReference type="AlphaFoldDB" id="A0A0G0QQP0"/>
<evidence type="ECO:0000313" key="5">
    <source>
        <dbReference type="Proteomes" id="UP000033935"/>
    </source>
</evidence>
<evidence type="ECO:0008006" key="6">
    <source>
        <dbReference type="Google" id="ProtNLM"/>
    </source>
</evidence>
<keyword evidence="2" id="KW-0489">Methyltransferase</keyword>
<comment type="similarity">
    <text evidence="1">Belongs to the trimethylamine methyltransferase family.</text>
</comment>
<evidence type="ECO:0000313" key="4">
    <source>
        <dbReference type="EMBL" id="KKR03972.1"/>
    </source>
</evidence>
<accession>A0A0G0QQP0</accession>
<evidence type="ECO:0000256" key="1">
    <source>
        <dbReference type="ARBA" id="ARBA00007137"/>
    </source>
</evidence>
<gene>
    <name evidence="4" type="ORF">UT30_C0015G0008</name>
</gene>
<dbReference type="Pfam" id="PF06253">
    <property type="entry name" value="MTTB"/>
    <property type="match status" value="1"/>
</dbReference>